<name>A0A133U7S7_9EURY</name>
<dbReference type="GO" id="GO:0005886">
    <property type="term" value="C:plasma membrane"/>
    <property type="evidence" value="ECO:0007669"/>
    <property type="project" value="InterPro"/>
</dbReference>
<proteinExistence type="predicted"/>
<dbReference type="InterPro" id="IPR003760">
    <property type="entry name" value="PnrA-like"/>
</dbReference>
<evidence type="ECO:0000313" key="3">
    <source>
        <dbReference type="EMBL" id="KXA90244.1"/>
    </source>
</evidence>
<dbReference type="PANTHER" id="PTHR43208:SF1">
    <property type="entry name" value="ABC TRANSPORTER SUBSTRATE-BINDING PROTEIN"/>
    <property type="match status" value="1"/>
</dbReference>
<dbReference type="CDD" id="cd19963">
    <property type="entry name" value="PBP1_BMP-like"/>
    <property type="match status" value="1"/>
</dbReference>
<dbReference type="Gene3D" id="3.40.50.2300">
    <property type="match status" value="2"/>
</dbReference>
<dbReference type="AlphaFoldDB" id="A0A133U7S7"/>
<keyword evidence="4" id="KW-1185">Reference proteome</keyword>
<dbReference type="InterPro" id="IPR052910">
    <property type="entry name" value="ABC-Purine-Binding"/>
</dbReference>
<dbReference type="EMBL" id="LHXK01000009">
    <property type="protein sequence ID" value="KXA90244.1"/>
    <property type="molecule type" value="Genomic_DNA"/>
</dbReference>
<organism evidence="3 4">
    <name type="scientific">candidate division MSBL1 archaeon SCGC-AAA259B11</name>
    <dbReference type="NCBI Taxonomy" id="1698260"/>
    <lineage>
        <taxon>Archaea</taxon>
        <taxon>Methanobacteriati</taxon>
        <taxon>Methanobacteriota</taxon>
        <taxon>candidate division MSBL1</taxon>
    </lineage>
</organism>
<evidence type="ECO:0000313" key="4">
    <source>
        <dbReference type="Proteomes" id="UP000070184"/>
    </source>
</evidence>
<comment type="caution">
    <text evidence="3">The sequence shown here is derived from an EMBL/GenBank/DDBJ whole genome shotgun (WGS) entry which is preliminary data.</text>
</comment>
<dbReference type="Pfam" id="PF02608">
    <property type="entry name" value="Bmp"/>
    <property type="match status" value="1"/>
</dbReference>
<keyword evidence="1" id="KW-0732">Signal</keyword>
<dbReference type="Proteomes" id="UP000070184">
    <property type="component" value="Unassembled WGS sequence"/>
</dbReference>
<gene>
    <name evidence="3" type="ORF">AKJ61_01120</name>
</gene>
<reference evidence="3 4" key="1">
    <citation type="journal article" date="2016" name="Sci. Rep.">
        <title>Metabolic traits of an uncultured archaeal lineage -MSBL1- from brine pools of the Red Sea.</title>
        <authorList>
            <person name="Mwirichia R."/>
            <person name="Alam I."/>
            <person name="Rashid M."/>
            <person name="Vinu M."/>
            <person name="Ba-Alawi W."/>
            <person name="Anthony Kamau A."/>
            <person name="Kamanda Ngugi D."/>
            <person name="Goker M."/>
            <person name="Klenk H.P."/>
            <person name="Bajic V."/>
            <person name="Stingl U."/>
        </authorList>
    </citation>
    <scope>NUCLEOTIDE SEQUENCE [LARGE SCALE GENOMIC DNA]</scope>
    <source>
        <strain evidence="3">SCGC-AAA259B11</strain>
    </source>
</reference>
<accession>A0A133U7S7</accession>
<protein>
    <recommendedName>
        <fullName evidence="2">ABC transporter substrate-binding protein PnrA-like domain-containing protein</fullName>
    </recommendedName>
</protein>
<feature type="domain" description="ABC transporter substrate-binding protein PnrA-like" evidence="2">
    <location>
        <begin position="17"/>
        <end position="302"/>
    </location>
</feature>
<evidence type="ECO:0000256" key="1">
    <source>
        <dbReference type="ARBA" id="ARBA00022729"/>
    </source>
</evidence>
<evidence type="ECO:0000259" key="2">
    <source>
        <dbReference type="Pfam" id="PF02608"/>
    </source>
</evidence>
<sequence>MLTEAGIETAAPEEKKLKAGFIYVGPPGDFGWTYGHDRGRTIVDDKFDWLETVTAESVAPADTGDYIDSMFEDGADIVFTTSFGYLEPTVKKGEDWPNKMLYHCSGGPLPYEQITGEEFKSNNVGFYFADFYQIYYMNGLMAGALTETNKIGYVAAHTTSEVVRHLDAFMLGAKEVNPDIQMKVVETGEWYDPGASTTATETLISWGADSIAFTVDSPAVVQTCQSHYEETGERVYSFSHYSPMKSQGSDVVLSGQLVKWEQLYEDLLLKARSGVIENFQHWRLLQSGAVEMGSAWNEPINPEFVDDLQAETVTDPVFGEISVYELIMNRLEQFKQLRVNYHPFTGPIYDSEGNLKLKEGQILHQDNLRFGMDWYIEGTIPPE</sequence>
<dbReference type="PANTHER" id="PTHR43208">
    <property type="entry name" value="ABC TRANSPORTER SUBSTRATE-BINDING PROTEIN"/>
    <property type="match status" value="1"/>
</dbReference>